<feature type="region of interest" description="Disordered" evidence="1">
    <location>
        <begin position="130"/>
        <end position="153"/>
    </location>
</feature>
<keyword evidence="4" id="KW-1185">Reference proteome</keyword>
<evidence type="ECO:0000313" key="3">
    <source>
        <dbReference type="EMBL" id="KAB1643432.1"/>
    </source>
</evidence>
<dbReference type="OrthoDB" id="5119197at2"/>
<organism evidence="3 4">
    <name type="scientific">Gulosibacter chungangensis</name>
    <dbReference type="NCBI Taxonomy" id="979746"/>
    <lineage>
        <taxon>Bacteria</taxon>
        <taxon>Bacillati</taxon>
        <taxon>Actinomycetota</taxon>
        <taxon>Actinomycetes</taxon>
        <taxon>Micrococcales</taxon>
        <taxon>Microbacteriaceae</taxon>
        <taxon>Gulosibacter</taxon>
    </lineage>
</organism>
<dbReference type="EMBL" id="WBKB01000003">
    <property type="protein sequence ID" value="KAB1643432.1"/>
    <property type="molecule type" value="Genomic_DNA"/>
</dbReference>
<feature type="transmembrane region" description="Helical" evidence="2">
    <location>
        <begin position="69"/>
        <end position="93"/>
    </location>
</feature>
<accession>A0A7J5BBB4</accession>
<proteinExistence type="predicted"/>
<sequence>MGRRVESVLTFLAYLVFGVLAGMVGTFAHRGRIGLFDTAWWIGLPIALLALGCVAFGMRFYLEERTPGLAFAIGVCATVAMYTTGGAGASVVIPASANGFGISEMWLYGSAIMVFLPVIWPRIRQPERTSTNASDRDLAAVETPQSEQTHKPD</sequence>
<feature type="transmembrane region" description="Helical" evidence="2">
    <location>
        <begin position="7"/>
        <end position="28"/>
    </location>
</feature>
<keyword evidence="2" id="KW-0472">Membrane</keyword>
<evidence type="ECO:0000256" key="1">
    <source>
        <dbReference type="SAM" id="MobiDB-lite"/>
    </source>
</evidence>
<feature type="transmembrane region" description="Helical" evidence="2">
    <location>
        <begin position="105"/>
        <end position="123"/>
    </location>
</feature>
<dbReference type="RefSeq" id="WP_158051848.1">
    <property type="nucleotide sequence ID" value="NZ_WBKB01000003.1"/>
</dbReference>
<evidence type="ECO:0000313" key="4">
    <source>
        <dbReference type="Proteomes" id="UP000433493"/>
    </source>
</evidence>
<gene>
    <name evidence="3" type="ORF">F8O05_05960</name>
</gene>
<dbReference type="Proteomes" id="UP000433493">
    <property type="component" value="Unassembled WGS sequence"/>
</dbReference>
<dbReference type="AlphaFoldDB" id="A0A7J5BBB4"/>
<keyword evidence="2" id="KW-0812">Transmembrane</keyword>
<feature type="transmembrane region" description="Helical" evidence="2">
    <location>
        <begin position="40"/>
        <end position="62"/>
    </location>
</feature>
<name>A0A7J5BBB4_9MICO</name>
<protein>
    <submittedName>
        <fullName evidence="3">Uncharacterized protein</fullName>
    </submittedName>
</protein>
<keyword evidence="2" id="KW-1133">Transmembrane helix</keyword>
<evidence type="ECO:0000256" key="2">
    <source>
        <dbReference type="SAM" id="Phobius"/>
    </source>
</evidence>
<comment type="caution">
    <text evidence="3">The sequence shown here is derived from an EMBL/GenBank/DDBJ whole genome shotgun (WGS) entry which is preliminary data.</text>
</comment>
<reference evidence="3 4" key="1">
    <citation type="submission" date="2019-09" db="EMBL/GenBank/DDBJ databases">
        <title>Phylogeny of genus Pseudoclavibacter and closely related genus.</title>
        <authorList>
            <person name="Li Y."/>
        </authorList>
    </citation>
    <scope>NUCLEOTIDE SEQUENCE [LARGE SCALE GENOMIC DNA]</scope>
    <source>
        <strain evidence="3 4">KCTC 13959</strain>
    </source>
</reference>